<organism evidence="8 9">
    <name type="scientific">Pristionchus mayeri</name>
    <dbReference type="NCBI Taxonomy" id="1317129"/>
    <lineage>
        <taxon>Eukaryota</taxon>
        <taxon>Metazoa</taxon>
        <taxon>Ecdysozoa</taxon>
        <taxon>Nematoda</taxon>
        <taxon>Chromadorea</taxon>
        <taxon>Rhabditida</taxon>
        <taxon>Rhabditina</taxon>
        <taxon>Diplogasteromorpha</taxon>
        <taxon>Diplogasteroidea</taxon>
        <taxon>Neodiplogasteridae</taxon>
        <taxon>Pristionchus</taxon>
    </lineage>
</organism>
<dbReference type="PANTHER" id="PTHR11006:SF4">
    <property type="entry name" value="PROTEIN ARGININE N-METHYLTRANSFERASE 7"/>
    <property type="match status" value="1"/>
</dbReference>
<dbReference type="InterPro" id="IPR029063">
    <property type="entry name" value="SAM-dependent_MTases_sf"/>
</dbReference>
<keyword evidence="2 6" id="KW-0489">Methyltransferase</keyword>
<dbReference type="AlphaFoldDB" id="A0AAN4ZJS9"/>
<feature type="domain" description="Protein arginine N-methyltransferase" evidence="7">
    <location>
        <begin position="276"/>
        <end position="367"/>
    </location>
</feature>
<evidence type="ECO:0000259" key="7">
    <source>
        <dbReference type="Pfam" id="PF22528"/>
    </source>
</evidence>
<protein>
    <recommendedName>
        <fullName evidence="1">Protein arginine N-methyltransferase 7</fullName>
    </recommendedName>
</protein>
<dbReference type="GO" id="GO:0016274">
    <property type="term" value="F:protein-arginine N-methyltransferase activity"/>
    <property type="evidence" value="ECO:0007669"/>
    <property type="project" value="InterPro"/>
</dbReference>
<evidence type="ECO:0000256" key="3">
    <source>
        <dbReference type="ARBA" id="ARBA00022679"/>
    </source>
</evidence>
<dbReference type="InterPro" id="IPR055135">
    <property type="entry name" value="PRMT_dom"/>
</dbReference>
<accession>A0AAN4ZJS9</accession>
<dbReference type="InterPro" id="IPR025799">
    <property type="entry name" value="Arg_MeTrfase"/>
</dbReference>
<keyword evidence="3 6" id="KW-0808">Transferase</keyword>
<dbReference type="SUPFAM" id="SSF53335">
    <property type="entry name" value="S-adenosyl-L-methionine-dependent methyltransferases"/>
    <property type="match status" value="1"/>
</dbReference>
<evidence type="ECO:0000256" key="2">
    <source>
        <dbReference type="ARBA" id="ARBA00022603"/>
    </source>
</evidence>
<dbReference type="Gene3D" id="2.70.160.11">
    <property type="entry name" value="Hnrnp arginine n-methyltransferase1"/>
    <property type="match status" value="2"/>
</dbReference>
<evidence type="ECO:0000256" key="4">
    <source>
        <dbReference type="ARBA" id="ARBA00022691"/>
    </source>
</evidence>
<dbReference type="PANTHER" id="PTHR11006">
    <property type="entry name" value="PROTEIN ARGININE N-METHYLTRANSFERASE"/>
    <property type="match status" value="1"/>
</dbReference>
<dbReference type="PROSITE" id="PS51678">
    <property type="entry name" value="SAM_MT_PRMT"/>
    <property type="match status" value="1"/>
</dbReference>
<dbReference type="PIRSF" id="PIRSF036946">
    <property type="entry name" value="Arg_N-mtase"/>
    <property type="match status" value="1"/>
</dbReference>
<name>A0AAN4ZJS9_9BILA</name>
<feature type="non-terminal residue" evidence="8">
    <location>
        <position position="1"/>
    </location>
</feature>
<gene>
    <name evidence="8" type="ORF">PMAYCL1PPCAC_12758</name>
</gene>
<reference evidence="9" key="1">
    <citation type="submission" date="2022-10" db="EMBL/GenBank/DDBJ databases">
        <title>Genome assembly of Pristionchus species.</title>
        <authorList>
            <person name="Yoshida K."/>
            <person name="Sommer R.J."/>
        </authorList>
    </citation>
    <scope>NUCLEOTIDE SEQUENCE [LARGE SCALE GENOMIC DNA]</scope>
    <source>
        <strain evidence="9">RS5460</strain>
    </source>
</reference>
<dbReference type="GO" id="GO:0042054">
    <property type="term" value="F:histone methyltransferase activity"/>
    <property type="evidence" value="ECO:0007669"/>
    <property type="project" value="TreeGrafter"/>
</dbReference>
<evidence type="ECO:0000313" key="9">
    <source>
        <dbReference type="Proteomes" id="UP001328107"/>
    </source>
</evidence>
<evidence type="ECO:0000256" key="5">
    <source>
        <dbReference type="ARBA" id="ARBA00022737"/>
    </source>
</evidence>
<dbReference type="InterPro" id="IPR014644">
    <property type="entry name" value="MeTrfase_PRMT7"/>
</dbReference>
<sequence length="715" mass="80902">DMTEVEETRQKVFKEKVNHVTGVREWEVAEDDYDIVQEIARSRFGDMILDYDRNDRYEAALITVINEKKAKGEFVHVLDIGTGTGLLSLMAARAGADRVTALEVFAPMADCAQKIIKESGYADIITVIAHRSTDLSHLGEKPNVIVAEVFDTELIGEGALRTFKDALENLVQPGCRVIPARARFYVQATESPHVMGKFNEIPQMREGKEERSEVEMTVPLTRRRLVPLLEDVEVSKTRVTVLDVVHPLDSSCPGNCSVHDVQVSLLLPSLHFSPLSQPTLVFEFNFEDSSSIFFDETAIVRMEISKSGKLDSFLTWWDLDMDRSDGGNTLTMAPDWKDANSRWRDHWMQSIYYPPHRVEVREGEAVPILAGHDEFSLWFAVDDGSSSLASLDRPYCVCEFHARLSRTMIYRMNKLMDDRRLAEEIAKEVSRHPSEVVVVGEGSLLGLHPSVVGGAQRVTILENTPWMRKILHKYIKFHELRNVQVVAEMSQLSKPSLILGEPFFLSSVLPWENLPFWFEVEKIQSLFGDNSIPIMPNRCSIRAIPMKFRDLHHTAGRVGTVNGFNLSKFDELSEKARSAVDAIVEDYSLWEYVGEESDGWKDEERGRAGTELLQMQLDTAPSDSERKEKTIQVTGEMNGIALWAEWQFGDYWMTTGRTRGGGGNESLSWSAGHKQGVYFIPPEQLGEKQIHVITQFVDGEVTFIFSPTPIPLEKK</sequence>
<evidence type="ECO:0000313" key="8">
    <source>
        <dbReference type="EMBL" id="GMR42563.1"/>
    </source>
</evidence>
<dbReference type="Pfam" id="PF06325">
    <property type="entry name" value="PrmA"/>
    <property type="match status" value="1"/>
</dbReference>
<dbReference type="FunFam" id="3.40.50.150:FF:000071">
    <property type="entry name" value="Protein arginine N-methyltransferase 7"/>
    <property type="match status" value="1"/>
</dbReference>
<comment type="caution">
    <text evidence="8">The sequence shown here is derived from an EMBL/GenBank/DDBJ whole genome shotgun (WGS) entry which is preliminary data.</text>
</comment>
<evidence type="ECO:0000256" key="1">
    <source>
        <dbReference type="ARBA" id="ARBA00018773"/>
    </source>
</evidence>
<dbReference type="EMBL" id="BTRK01000003">
    <property type="protein sequence ID" value="GMR42563.1"/>
    <property type="molecule type" value="Genomic_DNA"/>
</dbReference>
<keyword evidence="9" id="KW-1185">Reference proteome</keyword>
<evidence type="ECO:0000256" key="6">
    <source>
        <dbReference type="PROSITE-ProRule" id="PRU01015"/>
    </source>
</evidence>
<dbReference type="CDD" id="cd02440">
    <property type="entry name" value="AdoMet_MTases"/>
    <property type="match status" value="1"/>
</dbReference>
<keyword evidence="4 6" id="KW-0949">S-adenosyl-L-methionine</keyword>
<dbReference type="Pfam" id="PF22528">
    <property type="entry name" value="PRMT_C"/>
    <property type="match status" value="1"/>
</dbReference>
<proteinExistence type="predicted"/>
<dbReference type="Proteomes" id="UP001328107">
    <property type="component" value="Unassembled WGS sequence"/>
</dbReference>
<dbReference type="GO" id="GO:0032259">
    <property type="term" value="P:methylation"/>
    <property type="evidence" value="ECO:0007669"/>
    <property type="project" value="UniProtKB-KW"/>
</dbReference>
<dbReference type="Gene3D" id="3.40.50.150">
    <property type="entry name" value="Vaccinia Virus protein VP39"/>
    <property type="match status" value="2"/>
</dbReference>
<keyword evidence="5" id="KW-0677">Repeat</keyword>